<dbReference type="EMBL" id="CP060490">
    <property type="protein sequence ID" value="QNL45392.1"/>
    <property type="molecule type" value="Genomic_DNA"/>
</dbReference>
<dbReference type="GO" id="GO:0009976">
    <property type="term" value="F:tocopherol cyclase activity"/>
    <property type="evidence" value="ECO:0007669"/>
    <property type="project" value="InterPro"/>
</dbReference>
<dbReference type="Pfam" id="PF14249">
    <property type="entry name" value="Tocopherol_cycl"/>
    <property type="match status" value="1"/>
</dbReference>
<keyword evidence="2" id="KW-1185">Reference proteome</keyword>
<organism evidence="1 2">
    <name type="scientific">Oscillibacter hominis</name>
    <dbReference type="NCBI Taxonomy" id="2763056"/>
    <lineage>
        <taxon>Bacteria</taxon>
        <taxon>Bacillati</taxon>
        <taxon>Bacillota</taxon>
        <taxon>Clostridia</taxon>
        <taxon>Eubacteriales</taxon>
        <taxon>Oscillospiraceae</taxon>
        <taxon>Oscillibacter</taxon>
    </lineage>
</organism>
<dbReference type="KEGG" id="ohi:H8790_05075"/>
<dbReference type="RefSeq" id="WP_187333845.1">
    <property type="nucleotide sequence ID" value="NZ_CP060490.1"/>
</dbReference>
<protein>
    <recommendedName>
        <fullName evidence="3">DUF2804 domain-containing protein</fullName>
    </recommendedName>
</protein>
<dbReference type="InterPro" id="IPR025893">
    <property type="entry name" value="Tocopherol_cyclase"/>
</dbReference>
<evidence type="ECO:0000313" key="2">
    <source>
        <dbReference type="Proteomes" id="UP000515960"/>
    </source>
</evidence>
<dbReference type="Proteomes" id="UP000515960">
    <property type="component" value="Chromosome"/>
</dbReference>
<evidence type="ECO:0008006" key="3">
    <source>
        <dbReference type="Google" id="ProtNLM"/>
    </source>
</evidence>
<dbReference type="AlphaFoldDB" id="A0A7G9B761"/>
<gene>
    <name evidence="1" type="ORF">H8790_05075</name>
</gene>
<reference evidence="1 2" key="1">
    <citation type="submission" date="2020-08" db="EMBL/GenBank/DDBJ databases">
        <authorList>
            <person name="Liu C."/>
            <person name="Sun Q."/>
        </authorList>
    </citation>
    <scope>NUCLEOTIDE SEQUENCE [LARGE SCALE GENOMIC DNA]</scope>
    <source>
        <strain evidence="1 2">NSJ-62</strain>
    </source>
</reference>
<name>A0A7G9B761_9FIRM</name>
<accession>A0A7G9B761</accession>
<proteinExistence type="predicted"/>
<sequence>MGPFRFVPFMQCRHSLVSMAHRVTGQLSWGADRLDFAEGQGYIEGDRGRSFPRQYLWTHCGWDGNSVMLSIADIPFGPSRFTGCIGAVYFKGNVYRFATYLGVRLEHVDSRGAVIRQGELSMQVTLEQGDALDLQAPTRGNMERIIRESLTCRVHYQLRRGSELLFSMASDQASFESEWEESHVRTI</sequence>
<evidence type="ECO:0000313" key="1">
    <source>
        <dbReference type="EMBL" id="QNL45392.1"/>
    </source>
</evidence>